<evidence type="ECO:0000313" key="3">
    <source>
        <dbReference type="Proteomes" id="UP000078460"/>
    </source>
</evidence>
<accession>A0A175XZY1</accession>
<dbReference type="AlphaFoldDB" id="A0A175XZY1"/>
<keyword evidence="3" id="KW-1185">Reference proteome</keyword>
<name>A0A175XZY1_9SPHN</name>
<dbReference type="EMBL" id="LQCK02000056">
    <property type="protein sequence ID" value="KZB94017.1"/>
    <property type="molecule type" value="Genomic_DNA"/>
</dbReference>
<comment type="caution">
    <text evidence="2">The sequence shown here is derived from an EMBL/GenBank/DDBJ whole genome shotgun (WGS) entry which is preliminary data.</text>
</comment>
<protein>
    <submittedName>
        <fullName evidence="2">Uncharacterized protein</fullName>
    </submittedName>
</protein>
<gene>
    <name evidence="2" type="ORF">AVM11_09875</name>
</gene>
<feature type="compositionally biased region" description="Basic and acidic residues" evidence="1">
    <location>
        <begin position="8"/>
        <end position="21"/>
    </location>
</feature>
<reference evidence="2" key="1">
    <citation type="submission" date="2016-03" db="EMBL/GenBank/DDBJ databases">
        <title>Sphingomonas melonis TY, whole genome shotgun sequencing.</title>
        <authorList>
            <person name="Wang H."/>
            <person name="Zhu P."/>
        </authorList>
    </citation>
    <scope>NUCLEOTIDE SEQUENCE [LARGE SCALE GENOMIC DNA]</scope>
    <source>
        <strain evidence="2">TY</strain>
    </source>
</reference>
<organism evidence="2 3">
    <name type="scientific">Sphingomonas melonis TY</name>
    <dbReference type="NCBI Taxonomy" id="621456"/>
    <lineage>
        <taxon>Bacteria</taxon>
        <taxon>Pseudomonadati</taxon>
        <taxon>Pseudomonadota</taxon>
        <taxon>Alphaproteobacteria</taxon>
        <taxon>Sphingomonadales</taxon>
        <taxon>Sphingomonadaceae</taxon>
        <taxon>Sphingomonas</taxon>
    </lineage>
</organism>
<sequence>MVTAEPGADARGRFDRPILHGTDTLDPRSDMFGACFRRPATTFDKNAKAIAGYRWVRTPSIPDLRP</sequence>
<evidence type="ECO:0000256" key="1">
    <source>
        <dbReference type="SAM" id="MobiDB-lite"/>
    </source>
</evidence>
<dbReference type="KEGG" id="smy:BJP26_19165"/>
<dbReference type="Proteomes" id="UP000078460">
    <property type="component" value="Unassembled WGS sequence"/>
</dbReference>
<dbReference type="STRING" id="621456.BJP26_19165"/>
<proteinExistence type="predicted"/>
<evidence type="ECO:0000313" key="2">
    <source>
        <dbReference type="EMBL" id="KZB94017.1"/>
    </source>
</evidence>
<feature type="region of interest" description="Disordered" evidence="1">
    <location>
        <begin position="1"/>
        <end position="21"/>
    </location>
</feature>